<dbReference type="EMBL" id="JN560938">
    <property type="protein sequence ID" value="AEW67129.1"/>
    <property type="molecule type" value="Genomic_DNA"/>
</dbReference>
<dbReference type="PROSITE" id="PS51003">
    <property type="entry name" value="CYTB_CTER"/>
    <property type="match status" value="1"/>
</dbReference>
<feature type="transmembrane region" description="Helical" evidence="16">
    <location>
        <begin position="186"/>
        <end position="208"/>
    </location>
</feature>
<feature type="transmembrane region" description="Helical" evidence="16">
    <location>
        <begin position="300"/>
        <end position="318"/>
    </location>
</feature>
<comment type="similarity">
    <text evidence="16">Belongs to the cytochrome b family.</text>
</comment>
<keyword evidence="9" id="KW-0999">Mitochondrion inner membrane</keyword>
<evidence type="ECO:0000256" key="7">
    <source>
        <dbReference type="ARBA" id="ARBA00022692"/>
    </source>
</evidence>
<evidence type="ECO:0000256" key="12">
    <source>
        <dbReference type="ARBA" id="ARBA00023004"/>
    </source>
</evidence>
<dbReference type="Gene3D" id="1.20.810.10">
    <property type="entry name" value="Cytochrome Bc1 Complex, Chain C"/>
    <property type="match status" value="1"/>
</dbReference>
<evidence type="ECO:0000256" key="10">
    <source>
        <dbReference type="ARBA" id="ARBA00022982"/>
    </source>
</evidence>
<dbReference type="SUPFAM" id="SSF81342">
    <property type="entry name" value="Transmembrane di-heme cytochromes"/>
    <property type="match status" value="1"/>
</dbReference>
<dbReference type="PROSITE" id="PS51002">
    <property type="entry name" value="CYTB_NTER"/>
    <property type="match status" value="1"/>
</dbReference>
<keyword evidence="5 16" id="KW-0349">Heme</keyword>
<evidence type="ECO:0000256" key="13">
    <source>
        <dbReference type="ARBA" id="ARBA00023075"/>
    </source>
</evidence>
<dbReference type="GO" id="GO:0006122">
    <property type="term" value="P:mitochondrial electron transport, ubiquinol to cytochrome c"/>
    <property type="evidence" value="ECO:0007669"/>
    <property type="project" value="TreeGrafter"/>
</dbReference>
<evidence type="ECO:0000256" key="5">
    <source>
        <dbReference type="ARBA" id="ARBA00022617"/>
    </source>
</evidence>
<keyword evidence="14 16" id="KW-0496">Mitochondrion</keyword>
<keyword evidence="4 16" id="KW-0813">Transport</keyword>
<dbReference type="GO" id="GO:0005743">
    <property type="term" value="C:mitochondrial inner membrane"/>
    <property type="evidence" value="ECO:0007669"/>
    <property type="project" value="UniProtKB-SubCell"/>
</dbReference>
<reference evidence="19" key="1">
    <citation type="submission" date="2011-08" db="EMBL/GenBank/DDBJ databases">
        <title>Cloning and sequence analysis of Pteria penguin mitochondrial cytb gene.</title>
        <authorList>
            <person name="Chen X.-L."/>
        </authorList>
    </citation>
    <scope>NUCLEOTIDE SEQUENCE</scope>
</reference>
<dbReference type="GO" id="GO:0008121">
    <property type="term" value="F:quinol-cytochrome-c reductase activity"/>
    <property type="evidence" value="ECO:0007669"/>
    <property type="project" value="TreeGrafter"/>
</dbReference>
<keyword evidence="13" id="KW-0830">Ubiquinone</keyword>
<keyword evidence="7 16" id="KW-0812">Transmembrane</keyword>
<feature type="transmembrane region" description="Helical" evidence="16">
    <location>
        <begin position="355"/>
        <end position="374"/>
    </location>
</feature>
<geneLocation type="mitochondrion" evidence="19"/>
<comment type="cofactor">
    <cofactor evidence="16">
        <name>heme b</name>
        <dbReference type="ChEBI" id="CHEBI:60344"/>
    </cofactor>
    <text evidence="16">Binds 2 heme groups non-covalently.</text>
</comment>
<name>G9I214_PTEPN</name>
<protein>
    <recommendedName>
        <fullName evidence="3 16">Cytochrome b</fullName>
    </recommendedName>
</protein>
<evidence type="ECO:0000256" key="11">
    <source>
        <dbReference type="ARBA" id="ARBA00022989"/>
    </source>
</evidence>
<evidence type="ECO:0000256" key="2">
    <source>
        <dbReference type="ARBA" id="ARBA00004448"/>
    </source>
</evidence>
<evidence type="ECO:0000259" key="18">
    <source>
        <dbReference type="PROSITE" id="PS51003"/>
    </source>
</evidence>
<feature type="transmembrane region" description="Helical" evidence="16">
    <location>
        <begin position="120"/>
        <end position="142"/>
    </location>
</feature>
<evidence type="ECO:0000256" key="6">
    <source>
        <dbReference type="ARBA" id="ARBA00022660"/>
    </source>
</evidence>
<feature type="transmembrane region" description="Helical" evidence="16">
    <location>
        <begin position="324"/>
        <end position="343"/>
    </location>
</feature>
<dbReference type="GO" id="GO:0046872">
    <property type="term" value="F:metal ion binding"/>
    <property type="evidence" value="ECO:0007669"/>
    <property type="project" value="UniProtKB-UniRule"/>
</dbReference>
<dbReference type="InterPro" id="IPR005797">
    <property type="entry name" value="Cyt_b/b6_N"/>
</dbReference>
<dbReference type="Pfam" id="PF00032">
    <property type="entry name" value="Cytochrom_B_C"/>
    <property type="match status" value="1"/>
</dbReference>
<feature type="transmembrane region" description="Helical" evidence="16">
    <location>
        <begin position="38"/>
        <end position="65"/>
    </location>
</feature>
<dbReference type="SUPFAM" id="SSF81648">
    <property type="entry name" value="a domain/subunit of cytochrome bc1 complex (Ubiquinol-cytochrome c reductase)"/>
    <property type="match status" value="1"/>
</dbReference>
<keyword evidence="11 16" id="KW-1133">Transmembrane helix</keyword>
<evidence type="ECO:0000256" key="4">
    <source>
        <dbReference type="ARBA" id="ARBA00022448"/>
    </source>
</evidence>
<evidence type="ECO:0000256" key="8">
    <source>
        <dbReference type="ARBA" id="ARBA00022723"/>
    </source>
</evidence>
<evidence type="ECO:0000256" key="15">
    <source>
        <dbReference type="ARBA" id="ARBA00023136"/>
    </source>
</evidence>
<keyword evidence="15 16" id="KW-0472">Membrane</keyword>
<keyword evidence="6 16" id="KW-0679">Respiratory chain</keyword>
<feature type="domain" description="Cytochrome b/b6 N-terminal region profile" evidence="17">
    <location>
        <begin position="1"/>
        <end position="217"/>
    </location>
</feature>
<keyword evidence="10 16" id="KW-0249">Electron transport</keyword>
<feature type="transmembrane region" description="Helical" evidence="16">
    <location>
        <begin position="86"/>
        <end position="108"/>
    </location>
</feature>
<dbReference type="InterPro" id="IPR048259">
    <property type="entry name" value="Cytochrome_b_N_euk/bac"/>
</dbReference>
<evidence type="ECO:0000256" key="3">
    <source>
        <dbReference type="ARBA" id="ARBA00013531"/>
    </source>
</evidence>
<keyword evidence="8 16" id="KW-0479">Metal-binding</keyword>
<accession>G9I214</accession>
<evidence type="ECO:0000256" key="16">
    <source>
        <dbReference type="RuleBase" id="RU362117"/>
    </source>
</evidence>
<feature type="transmembrane region" description="Helical" evidence="16">
    <location>
        <begin position="238"/>
        <end position="255"/>
    </location>
</feature>
<feature type="transmembrane region" description="Helical" evidence="16">
    <location>
        <begin position="149"/>
        <end position="166"/>
    </location>
</feature>
<dbReference type="PANTHER" id="PTHR19271:SF16">
    <property type="entry name" value="CYTOCHROME B"/>
    <property type="match status" value="1"/>
</dbReference>
<evidence type="ECO:0000256" key="14">
    <source>
        <dbReference type="ARBA" id="ARBA00023128"/>
    </source>
</evidence>
<organism evidence="19">
    <name type="scientific">Pteria penguin</name>
    <name type="common">Winged pearl oyster</name>
    <name type="synonym">Magnavicula penguin</name>
    <dbReference type="NCBI Taxonomy" id="113549"/>
    <lineage>
        <taxon>Eukaryota</taxon>
        <taxon>Metazoa</taxon>
        <taxon>Spiralia</taxon>
        <taxon>Lophotrochozoa</taxon>
        <taxon>Mollusca</taxon>
        <taxon>Bivalvia</taxon>
        <taxon>Autobranchia</taxon>
        <taxon>Pteriomorphia</taxon>
        <taxon>Pterioida</taxon>
        <taxon>Pterioidea</taxon>
        <taxon>Pteriidae</taxon>
        <taxon>Pteria</taxon>
    </lineage>
</organism>
<feature type="domain" description="Cytochrome b/b6 C-terminal region profile" evidence="18">
    <location>
        <begin position="219"/>
        <end position="388"/>
    </location>
</feature>
<evidence type="ECO:0000256" key="1">
    <source>
        <dbReference type="ARBA" id="ARBA00002566"/>
    </source>
</evidence>
<evidence type="ECO:0000259" key="17">
    <source>
        <dbReference type="PROSITE" id="PS51002"/>
    </source>
</evidence>
<dbReference type="AlphaFoldDB" id="G9I214"/>
<evidence type="ECO:0000256" key="9">
    <source>
        <dbReference type="ARBA" id="ARBA00022792"/>
    </source>
</evidence>
<dbReference type="InterPro" id="IPR027387">
    <property type="entry name" value="Cytb/b6-like_sf"/>
</dbReference>
<dbReference type="PANTHER" id="PTHR19271">
    <property type="entry name" value="CYTOCHROME B"/>
    <property type="match status" value="1"/>
</dbReference>
<dbReference type="CDD" id="cd00284">
    <property type="entry name" value="Cytochrome_b_N"/>
    <property type="match status" value="1"/>
</dbReference>
<evidence type="ECO:0000313" key="19">
    <source>
        <dbReference type="EMBL" id="AEW67129.1"/>
    </source>
</evidence>
<sequence>MVDCKFEGGGGPEDVGLLALKGVVRQAFGLPCPRTLNVWWNFGSCLMLLLVSQLVTGLFLAVYYVPECDKAMSSVYYVMRDIRGGWVVRLLHASGANVMFACIYFHIGRGLYYGSYLNKGVWWSGMMLLVLSMGVAFMGYVLPWGSMSYWGAVVITSMVTILPYGSRLKEWIWGGYVISEVTLKRFFIVHFVLPFVLLSVTLAHVMILHKSGGSSNPLGLQWEHSAIPFHPYYTSKDVVGFIVVYGGMLMQIMWAPDFFMEGLNYLVIDPMKTPLSIKPEWYFLFLYCILRSIPHKSGGIIAMFGALLILAMVPYLHVGKYRSMAYYPLCQIIFWVWVGNLLVMTKSGSLFPTAVNETVGLGCTVVYFAFFLLLPVCRLGHEKAVSFKIADVKLMG</sequence>
<dbReference type="Pfam" id="PF00033">
    <property type="entry name" value="Cytochrome_B"/>
    <property type="match status" value="1"/>
</dbReference>
<keyword evidence="12 16" id="KW-0408">Iron</keyword>
<dbReference type="InterPro" id="IPR005798">
    <property type="entry name" value="Cyt_b/b6_C"/>
</dbReference>
<comment type="subcellular location">
    <subcellularLocation>
        <location evidence="2">Mitochondrion inner membrane</location>
        <topology evidence="2">Multi-pass membrane protein</topology>
    </subcellularLocation>
</comment>
<dbReference type="InterPro" id="IPR036150">
    <property type="entry name" value="Cyt_b/b6_C_sf"/>
</dbReference>
<dbReference type="InterPro" id="IPR016174">
    <property type="entry name" value="Di-haem_cyt_TM"/>
</dbReference>
<comment type="function">
    <text evidence="1 16">Component of the ubiquinol-cytochrome c reductase complex (complex III or cytochrome b-c1 complex) that is part of the mitochondrial respiratory chain. The b-c1 complex mediates electron transfer from ubiquinol to cytochrome c. Contributes to the generation of a proton gradient across the mitochondrial membrane that is then used for ATP synthesis.</text>
</comment>
<proteinExistence type="inferred from homology"/>
<dbReference type="GO" id="GO:0016491">
    <property type="term" value="F:oxidoreductase activity"/>
    <property type="evidence" value="ECO:0007669"/>
    <property type="project" value="UniProtKB-UniRule"/>
</dbReference>